<sequence>MILQHHHRGFCRVPTPPSQIFSPFSQSRKQRNLILHRELHLLPLRKTTASTFQITCLGPGLFDGVAQLASNKVLVAAFASGIIGQLIKPFASVILYGKKFDIKSVTETGGFPSSHSSATVASATLLGLLRGFSDPIFGLTVVYAGLIMYDAQGVRREVGIHAKRLNKLLHQMQLNSVVRPNDRDCGLVNSQPAGASSTPLIEKSTLSQDQEATFLEPKLNAHLIVKSNKRTRQIINGKLSSSSSSDLSAEDARKLSRLVADHDGLVPFKESVGHTEFEVFGGAVLGFLVGLAVYNFL</sequence>
<reference evidence="1" key="1">
    <citation type="submission" date="2020-09" db="EMBL/GenBank/DDBJ databases">
        <title>Genome-Enabled Discovery of Anthraquinone Biosynthesis in Senna tora.</title>
        <authorList>
            <person name="Kang S.-H."/>
            <person name="Pandey R.P."/>
            <person name="Lee C.-M."/>
            <person name="Sim J.-S."/>
            <person name="Jeong J.-T."/>
            <person name="Choi B.-S."/>
            <person name="Jung M."/>
            <person name="Ginzburg D."/>
            <person name="Zhao K."/>
            <person name="Won S.Y."/>
            <person name="Oh T.-J."/>
            <person name="Yu Y."/>
            <person name="Kim N.-H."/>
            <person name="Lee O.R."/>
            <person name="Lee T.-H."/>
            <person name="Bashyal P."/>
            <person name="Kim T.-S."/>
            <person name="Lee W.-H."/>
            <person name="Kawkins C."/>
            <person name="Kim C.-K."/>
            <person name="Kim J.S."/>
            <person name="Ahn B.O."/>
            <person name="Rhee S.Y."/>
            <person name="Sohng J.K."/>
        </authorList>
    </citation>
    <scope>NUCLEOTIDE SEQUENCE</scope>
    <source>
        <tissue evidence="1">Leaf</tissue>
    </source>
</reference>
<dbReference type="PANTHER" id="PTHR31446:SF2">
    <property type="entry name" value="ACID PHOSPHATASE_VANADIUM-DEPENDENT HALOPEROXIDASE-RELATED PROTEIN"/>
    <property type="match status" value="1"/>
</dbReference>
<dbReference type="Proteomes" id="UP000634136">
    <property type="component" value="Unassembled WGS sequence"/>
</dbReference>
<dbReference type="Pfam" id="PF02681">
    <property type="entry name" value="DUF212"/>
    <property type="match status" value="1"/>
</dbReference>
<dbReference type="EMBL" id="JAAIUW010000007">
    <property type="protein sequence ID" value="KAF7824424.1"/>
    <property type="molecule type" value="Genomic_DNA"/>
</dbReference>
<dbReference type="CDD" id="cd01610">
    <property type="entry name" value="PAP2_like"/>
    <property type="match status" value="1"/>
</dbReference>
<proteinExistence type="predicted"/>
<gene>
    <name evidence="1" type="ORF">G2W53_022568</name>
</gene>
<name>A0A834TN59_9FABA</name>
<dbReference type="PANTHER" id="PTHR31446">
    <property type="entry name" value="ACID PHOSPHATASE/VANADIUM-DEPENDENT HALOPEROXIDASE-RELATED PROTEIN"/>
    <property type="match status" value="1"/>
</dbReference>
<evidence type="ECO:0000313" key="2">
    <source>
        <dbReference type="Proteomes" id="UP000634136"/>
    </source>
</evidence>
<dbReference type="AlphaFoldDB" id="A0A834TN59"/>
<comment type="caution">
    <text evidence="1">The sequence shown here is derived from an EMBL/GenBank/DDBJ whole genome shotgun (WGS) entry which is preliminary data.</text>
</comment>
<evidence type="ECO:0000313" key="1">
    <source>
        <dbReference type="EMBL" id="KAF7824424.1"/>
    </source>
</evidence>
<dbReference type="OrthoDB" id="1909848at2759"/>
<organism evidence="1 2">
    <name type="scientific">Senna tora</name>
    <dbReference type="NCBI Taxonomy" id="362788"/>
    <lineage>
        <taxon>Eukaryota</taxon>
        <taxon>Viridiplantae</taxon>
        <taxon>Streptophyta</taxon>
        <taxon>Embryophyta</taxon>
        <taxon>Tracheophyta</taxon>
        <taxon>Spermatophyta</taxon>
        <taxon>Magnoliopsida</taxon>
        <taxon>eudicotyledons</taxon>
        <taxon>Gunneridae</taxon>
        <taxon>Pentapetalae</taxon>
        <taxon>rosids</taxon>
        <taxon>fabids</taxon>
        <taxon>Fabales</taxon>
        <taxon>Fabaceae</taxon>
        <taxon>Caesalpinioideae</taxon>
        <taxon>Cassia clade</taxon>
        <taxon>Senna</taxon>
    </lineage>
</organism>
<dbReference type="InterPro" id="IPR003832">
    <property type="entry name" value="DUF212"/>
</dbReference>
<keyword evidence="2" id="KW-1185">Reference proteome</keyword>
<accession>A0A834TN59</accession>
<protein>
    <submittedName>
        <fullName evidence="1">Putative membrane protein yuiD</fullName>
    </submittedName>
</protein>